<dbReference type="Pfam" id="PF03033">
    <property type="entry name" value="Glyco_transf_28"/>
    <property type="match status" value="1"/>
</dbReference>
<dbReference type="InterPro" id="IPR004276">
    <property type="entry name" value="GlycoTrans_28_N"/>
</dbReference>
<evidence type="ECO:0000256" key="2">
    <source>
        <dbReference type="ARBA" id="ARBA00022618"/>
    </source>
</evidence>
<evidence type="ECO:0000256" key="3">
    <source>
        <dbReference type="ARBA" id="ARBA00022676"/>
    </source>
</evidence>
<keyword evidence="13" id="KW-1185">Reference proteome</keyword>
<reference evidence="12" key="2">
    <citation type="journal article" date="2021" name="Genome Biol. Evol.">
        <title>Developing a high-quality reference genome for a parasitic bivalve with doubly uniparental inheritance (Bivalvia: Unionida).</title>
        <authorList>
            <person name="Smith C.H."/>
        </authorList>
    </citation>
    <scope>NUCLEOTIDE SEQUENCE</scope>
    <source>
        <strain evidence="12">CHS0354</strain>
        <tissue evidence="12">Mantle</tissue>
    </source>
</reference>
<keyword evidence="4" id="KW-0808">Transferase</keyword>
<proteinExistence type="inferred from homology"/>
<keyword evidence="1" id="KW-1003">Cell membrane</keyword>
<sequence length="348" mass="38190">MSAPRILIAAGGTGGHLFPAVAVAKALQEKHPDCCIEFIGTLSGIEKDVIPELSYKLHLIPACKFYRMPPLKRATNFLKLIWAVGKSAWVILRFNPRAIIGTGSYTAAPEQNASPGITNRIAAKYADISLLAYEPTSKRLYKRYEVVGNPIRHEIHKLSEYPVVLPEGRLHIYIIGGSQGAHILNIMLGECLPMLEKYADKIQLTHQTGKTGYDYVSAYAQKASFPYVVTPFIKDMQNAYQNASLIISRAGSIVNEFLAAGQASVLVPIAKSSGNHQKSNADALSNNGAAITIEEKHLTPQHLFETLEKIITDPETLKSMSDSARALYKSHSASRAADVISRFFLQKK</sequence>
<evidence type="ECO:0008006" key="14">
    <source>
        <dbReference type="Google" id="ProtNLM"/>
    </source>
</evidence>
<evidence type="ECO:0000256" key="6">
    <source>
        <dbReference type="ARBA" id="ARBA00022984"/>
    </source>
</evidence>
<evidence type="ECO:0000313" key="12">
    <source>
        <dbReference type="EMBL" id="KAK3608835.1"/>
    </source>
</evidence>
<evidence type="ECO:0000259" key="10">
    <source>
        <dbReference type="Pfam" id="PF03033"/>
    </source>
</evidence>
<dbReference type="CDD" id="cd03785">
    <property type="entry name" value="GT28_MurG"/>
    <property type="match status" value="1"/>
</dbReference>
<dbReference type="InterPro" id="IPR007235">
    <property type="entry name" value="Glyco_trans_28_C"/>
</dbReference>
<dbReference type="SUPFAM" id="SSF53756">
    <property type="entry name" value="UDP-Glycosyltransferase/glycogen phosphorylase"/>
    <property type="match status" value="1"/>
</dbReference>
<keyword evidence="6" id="KW-0573">Peptidoglycan synthesis</keyword>
<reference evidence="12" key="3">
    <citation type="submission" date="2023-05" db="EMBL/GenBank/DDBJ databases">
        <authorList>
            <person name="Smith C.H."/>
        </authorList>
    </citation>
    <scope>NUCLEOTIDE SEQUENCE</scope>
    <source>
        <strain evidence="12">CHS0354</strain>
        <tissue evidence="12">Mantle</tissue>
    </source>
</reference>
<gene>
    <name evidence="12" type="ORF">CHS0354_006876</name>
</gene>
<dbReference type="PANTHER" id="PTHR21015:SF22">
    <property type="entry name" value="GLYCOSYLTRANSFERASE"/>
    <property type="match status" value="1"/>
</dbReference>
<dbReference type="GO" id="GO:0005975">
    <property type="term" value="P:carbohydrate metabolic process"/>
    <property type="evidence" value="ECO:0007669"/>
    <property type="project" value="InterPro"/>
</dbReference>
<keyword evidence="2" id="KW-0132">Cell division</keyword>
<dbReference type="GO" id="GO:0050511">
    <property type="term" value="F:undecaprenyldiphospho-muramoylpentapeptide beta-N-acetylglucosaminyltransferase activity"/>
    <property type="evidence" value="ECO:0007669"/>
    <property type="project" value="InterPro"/>
</dbReference>
<evidence type="ECO:0000313" key="13">
    <source>
        <dbReference type="Proteomes" id="UP001195483"/>
    </source>
</evidence>
<feature type="domain" description="Glycosyltransferase family 28 N-terminal" evidence="10">
    <location>
        <begin position="6"/>
        <end position="109"/>
    </location>
</feature>
<evidence type="ECO:0000256" key="4">
    <source>
        <dbReference type="ARBA" id="ARBA00022679"/>
    </source>
</evidence>
<dbReference type="Gene3D" id="3.40.50.2000">
    <property type="entry name" value="Glycogen Phosphorylase B"/>
    <property type="match status" value="2"/>
</dbReference>
<accession>A0AAE0WD04</accession>
<keyword evidence="3" id="KW-0328">Glycosyltransferase</keyword>
<feature type="domain" description="Glycosyl transferase family 28 C-terminal" evidence="11">
    <location>
        <begin position="172"/>
        <end position="329"/>
    </location>
</feature>
<protein>
    <recommendedName>
        <fullName evidence="14">Undecaprenyldiphospho-muramoylpentapeptide beta-N-acetylglucosaminyltransferase</fullName>
    </recommendedName>
</protein>
<dbReference type="Proteomes" id="UP001195483">
    <property type="component" value="Unassembled WGS sequence"/>
</dbReference>
<dbReference type="GO" id="GO:0008360">
    <property type="term" value="P:regulation of cell shape"/>
    <property type="evidence" value="ECO:0007669"/>
    <property type="project" value="UniProtKB-KW"/>
</dbReference>
<reference evidence="12" key="1">
    <citation type="journal article" date="2021" name="Genome Biol. Evol.">
        <title>A High-Quality Reference Genome for a Parasitic Bivalve with Doubly Uniparental Inheritance (Bivalvia: Unionida).</title>
        <authorList>
            <person name="Smith C.H."/>
        </authorList>
    </citation>
    <scope>NUCLEOTIDE SEQUENCE</scope>
    <source>
        <strain evidence="12">CHS0354</strain>
    </source>
</reference>
<dbReference type="HAMAP" id="MF_00033">
    <property type="entry name" value="MurG"/>
    <property type="match status" value="1"/>
</dbReference>
<keyword evidence="9" id="KW-0961">Cell wall biogenesis/degradation</keyword>
<name>A0AAE0WD04_9BIVA</name>
<evidence type="ECO:0000256" key="8">
    <source>
        <dbReference type="ARBA" id="ARBA00023306"/>
    </source>
</evidence>
<keyword evidence="5" id="KW-0133">Cell shape</keyword>
<dbReference type="PANTHER" id="PTHR21015">
    <property type="entry name" value="UDP-N-ACETYLGLUCOSAMINE--N-ACETYLMURAMYL-(PENTAPEPTIDE) PYROPHOSPHORYL-UNDECAPRENOL N-ACETYLGLUCOSAMINE TRANSFERASE 1"/>
    <property type="match status" value="1"/>
</dbReference>
<evidence type="ECO:0000256" key="5">
    <source>
        <dbReference type="ARBA" id="ARBA00022960"/>
    </source>
</evidence>
<keyword evidence="7" id="KW-0472">Membrane</keyword>
<dbReference type="EMBL" id="JAEAOA010000469">
    <property type="protein sequence ID" value="KAK3608835.1"/>
    <property type="molecule type" value="Genomic_DNA"/>
</dbReference>
<evidence type="ECO:0000256" key="7">
    <source>
        <dbReference type="ARBA" id="ARBA00023136"/>
    </source>
</evidence>
<evidence type="ECO:0000256" key="1">
    <source>
        <dbReference type="ARBA" id="ARBA00022475"/>
    </source>
</evidence>
<dbReference type="AlphaFoldDB" id="A0AAE0WD04"/>
<evidence type="ECO:0000256" key="9">
    <source>
        <dbReference type="ARBA" id="ARBA00023316"/>
    </source>
</evidence>
<dbReference type="GO" id="GO:0071555">
    <property type="term" value="P:cell wall organization"/>
    <property type="evidence" value="ECO:0007669"/>
    <property type="project" value="UniProtKB-KW"/>
</dbReference>
<evidence type="ECO:0000259" key="11">
    <source>
        <dbReference type="Pfam" id="PF04101"/>
    </source>
</evidence>
<dbReference type="InterPro" id="IPR006009">
    <property type="entry name" value="GlcNAc_MurG"/>
</dbReference>
<dbReference type="Pfam" id="PF04101">
    <property type="entry name" value="Glyco_tran_28_C"/>
    <property type="match status" value="1"/>
</dbReference>
<dbReference type="GO" id="GO:0051301">
    <property type="term" value="P:cell division"/>
    <property type="evidence" value="ECO:0007669"/>
    <property type="project" value="UniProtKB-KW"/>
</dbReference>
<comment type="caution">
    <text evidence="12">The sequence shown here is derived from an EMBL/GenBank/DDBJ whole genome shotgun (WGS) entry which is preliminary data.</text>
</comment>
<keyword evidence="8" id="KW-0131">Cell cycle</keyword>
<organism evidence="12 13">
    <name type="scientific">Potamilus streckersoni</name>
    <dbReference type="NCBI Taxonomy" id="2493646"/>
    <lineage>
        <taxon>Eukaryota</taxon>
        <taxon>Metazoa</taxon>
        <taxon>Spiralia</taxon>
        <taxon>Lophotrochozoa</taxon>
        <taxon>Mollusca</taxon>
        <taxon>Bivalvia</taxon>
        <taxon>Autobranchia</taxon>
        <taxon>Heteroconchia</taxon>
        <taxon>Palaeoheterodonta</taxon>
        <taxon>Unionida</taxon>
        <taxon>Unionoidea</taxon>
        <taxon>Unionidae</taxon>
        <taxon>Ambleminae</taxon>
        <taxon>Lampsilini</taxon>
        <taxon>Potamilus</taxon>
    </lineage>
</organism>